<gene>
    <name evidence="7" type="ORF">ACH5RR_031864</name>
</gene>
<accession>A0ABD2YJG4</accession>
<keyword evidence="8" id="KW-1185">Reference proteome</keyword>
<sequence>MVKKTQLQQPFNKVALLLVLPTLILMKLCCGMSVLDLNSAKTGELNAMVKRACAGKISDCPTVSVEQEEMMDSENNKRMLLMQRRFISYDTLKRDFAPCNKPGASYYNCKAAGPVNTYNRGCEIITRCDRGD</sequence>
<dbReference type="EMBL" id="JBJUIK010000013">
    <property type="protein sequence ID" value="KAL3506482.1"/>
    <property type="molecule type" value="Genomic_DNA"/>
</dbReference>
<dbReference type="Pfam" id="PF05498">
    <property type="entry name" value="RALF"/>
    <property type="match status" value="1"/>
</dbReference>
<keyword evidence="5" id="KW-0732">Signal</keyword>
<comment type="caution">
    <text evidence="7">The sequence shown here is derived from an EMBL/GenBank/DDBJ whole genome shotgun (WGS) entry which is preliminary data.</text>
</comment>
<evidence type="ECO:0000256" key="5">
    <source>
        <dbReference type="ARBA" id="ARBA00022729"/>
    </source>
</evidence>
<proteinExistence type="inferred from homology"/>
<dbReference type="InterPro" id="IPR008801">
    <property type="entry name" value="RALF"/>
</dbReference>
<name>A0ABD2YJG4_9GENT</name>
<evidence type="ECO:0000256" key="2">
    <source>
        <dbReference type="ARBA" id="ARBA00009178"/>
    </source>
</evidence>
<protein>
    <recommendedName>
        <fullName evidence="9">Protein RALF-like 24</fullName>
    </recommendedName>
</protein>
<comment type="subcellular location">
    <subcellularLocation>
        <location evidence="1">Secreted</location>
    </subcellularLocation>
</comment>
<reference evidence="7 8" key="1">
    <citation type="submission" date="2024-11" db="EMBL/GenBank/DDBJ databases">
        <title>A near-complete genome assembly of Cinchona calisaya.</title>
        <authorList>
            <person name="Lian D.C."/>
            <person name="Zhao X.W."/>
            <person name="Wei L."/>
        </authorList>
    </citation>
    <scope>NUCLEOTIDE SEQUENCE [LARGE SCALE GENOMIC DNA]</scope>
    <source>
        <tissue evidence="7">Nenye</tissue>
    </source>
</reference>
<keyword evidence="6" id="KW-1015">Disulfide bond</keyword>
<evidence type="ECO:0000313" key="7">
    <source>
        <dbReference type="EMBL" id="KAL3506482.1"/>
    </source>
</evidence>
<keyword evidence="4" id="KW-0372">Hormone</keyword>
<dbReference type="GO" id="GO:0005179">
    <property type="term" value="F:hormone activity"/>
    <property type="evidence" value="ECO:0007669"/>
    <property type="project" value="UniProtKB-KW"/>
</dbReference>
<dbReference type="PANTHER" id="PTHR33136:SF36">
    <property type="entry name" value="PROTEIN RALF-LIKE 31"/>
    <property type="match status" value="1"/>
</dbReference>
<evidence type="ECO:0000256" key="3">
    <source>
        <dbReference type="ARBA" id="ARBA00022525"/>
    </source>
</evidence>
<dbReference type="PANTHER" id="PTHR33136">
    <property type="entry name" value="RAPID ALKALINIZATION FACTOR-LIKE"/>
    <property type="match status" value="1"/>
</dbReference>
<evidence type="ECO:0000313" key="8">
    <source>
        <dbReference type="Proteomes" id="UP001630127"/>
    </source>
</evidence>
<evidence type="ECO:0000256" key="1">
    <source>
        <dbReference type="ARBA" id="ARBA00004613"/>
    </source>
</evidence>
<evidence type="ECO:0000256" key="4">
    <source>
        <dbReference type="ARBA" id="ARBA00022702"/>
    </source>
</evidence>
<evidence type="ECO:0008006" key="9">
    <source>
        <dbReference type="Google" id="ProtNLM"/>
    </source>
</evidence>
<comment type="similarity">
    <text evidence="2">Belongs to the plant rapid alkalinization factor (RALF) family.</text>
</comment>
<evidence type="ECO:0000256" key="6">
    <source>
        <dbReference type="ARBA" id="ARBA00023157"/>
    </source>
</evidence>
<dbReference type="Proteomes" id="UP001630127">
    <property type="component" value="Unassembled WGS sequence"/>
</dbReference>
<dbReference type="AlphaFoldDB" id="A0ABD2YJG4"/>
<keyword evidence="3" id="KW-0964">Secreted</keyword>
<dbReference type="GO" id="GO:0005576">
    <property type="term" value="C:extracellular region"/>
    <property type="evidence" value="ECO:0007669"/>
    <property type="project" value="UniProtKB-SubCell"/>
</dbReference>
<organism evidence="7 8">
    <name type="scientific">Cinchona calisaya</name>
    <dbReference type="NCBI Taxonomy" id="153742"/>
    <lineage>
        <taxon>Eukaryota</taxon>
        <taxon>Viridiplantae</taxon>
        <taxon>Streptophyta</taxon>
        <taxon>Embryophyta</taxon>
        <taxon>Tracheophyta</taxon>
        <taxon>Spermatophyta</taxon>
        <taxon>Magnoliopsida</taxon>
        <taxon>eudicotyledons</taxon>
        <taxon>Gunneridae</taxon>
        <taxon>Pentapetalae</taxon>
        <taxon>asterids</taxon>
        <taxon>lamiids</taxon>
        <taxon>Gentianales</taxon>
        <taxon>Rubiaceae</taxon>
        <taxon>Cinchonoideae</taxon>
        <taxon>Cinchoneae</taxon>
        <taxon>Cinchona</taxon>
    </lineage>
</organism>